<proteinExistence type="predicted"/>
<evidence type="ECO:0000313" key="1">
    <source>
        <dbReference type="EMBL" id="KAI3815236.1"/>
    </source>
</evidence>
<accession>A0ACB9J6A8</accession>
<gene>
    <name evidence="1" type="ORF">L1987_14897</name>
</gene>
<dbReference type="EMBL" id="CM042022">
    <property type="protein sequence ID" value="KAI3815236.1"/>
    <property type="molecule type" value="Genomic_DNA"/>
</dbReference>
<sequence length="124" mass="12868">MVQGTSQAELNGCRCRHVVAVQPERGKELHATGGGAIVVARPVGPVLRQHLPCVVSPLGGPVSGPGKTTTPYLQEKGGVPVDDGEVEGDGEAVVCEVSVKPKRMVVCDGRGGGEWWWVGESDDG</sequence>
<evidence type="ECO:0000313" key="2">
    <source>
        <dbReference type="Proteomes" id="UP001056120"/>
    </source>
</evidence>
<organism evidence="1 2">
    <name type="scientific">Smallanthus sonchifolius</name>
    <dbReference type="NCBI Taxonomy" id="185202"/>
    <lineage>
        <taxon>Eukaryota</taxon>
        <taxon>Viridiplantae</taxon>
        <taxon>Streptophyta</taxon>
        <taxon>Embryophyta</taxon>
        <taxon>Tracheophyta</taxon>
        <taxon>Spermatophyta</taxon>
        <taxon>Magnoliopsida</taxon>
        <taxon>eudicotyledons</taxon>
        <taxon>Gunneridae</taxon>
        <taxon>Pentapetalae</taxon>
        <taxon>asterids</taxon>
        <taxon>campanulids</taxon>
        <taxon>Asterales</taxon>
        <taxon>Asteraceae</taxon>
        <taxon>Asteroideae</taxon>
        <taxon>Heliantheae alliance</taxon>
        <taxon>Millerieae</taxon>
        <taxon>Smallanthus</taxon>
    </lineage>
</organism>
<reference evidence="2" key="1">
    <citation type="journal article" date="2022" name="Mol. Ecol. Resour.">
        <title>The genomes of chicory, endive, great burdock and yacon provide insights into Asteraceae palaeo-polyploidization history and plant inulin production.</title>
        <authorList>
            <person name="Fan W."/>
            <person name="Wang S."/>
            <person name="Wang H."/>
            <person name="Wang A."/>
            <person name="Jiang F."/>
            <person name="Liu H."/>
            <person name="Zhao H."/>
            <person name="Xu D."/>
            <person name="Zhang Y."/>
        </authorList>
    </citation>
    <scope>NUCLEOTIDE SEQUENCE [LARGE SCALE GENOMIC DNA]</scope>
    <source>
        <strain evidence="2">cv. Yunnan</strain>
    </source>
</reference>
<name>A0ACB9J6A8_9ASTR</name>
<keyword evidence="2" id="KW-1185">Reference proteome</keyword>
<reference evidence="1 2" key="2">
    <citation type="journal article" date="2022" name="Mol. Ecol. Resour.">
        <title>The genomes of chicory, endive, great burdock and yacon provide insights into Asteraceae paleo-polyploidization history and plant inulin production.</title>
        <authorList>
            <person name="Fan W."/>
            <person name="Wang S."/>
            <person name="Wang H."/>
            <person name="Wang A."/>
            <person name="Jiang F."/>
            <person name="Liu H."/>
            <person name="Zhao H."/>
            <person name="Xu D."/>
            <person name="Zhang Y."/>
        </authorList>
    </citation>
    <scope>NUCLEOTIDE SEQUENCE [LARGE SCALE GENOMIC DNA]</scope>
    <source>
        <strain evidence="2">cv. Yunnan</strain>
        <tissue evidence="1">Leaves</tissue>
    </source>
</reference>
<dbReference type="Proteomes" id="UP001056120">
    <property type="component" value="Linkage Group LG05"/>
</dbReference>
<protein>
    <submittedName>
        <fullName evidence="1">Uncharacterized protein</fullName>
    </submittedName>
</protein>
<comment type="caution">
    <text evidence="1">The sequence shown here is derived from an EMBL/GenBank/DDBJ whole genome shotgun (WGS) entry which is preliminary data.</text>
</comment>